<evidence type="ECO:0000313" key="1">
    <source>
        <dbReference type="EMBL" id="MBB5351460.1"/>
    </source>
</evidence>
<evidence type="ECO:0000313" key="2">
    <source>
        <dbReference type="Proteomes" id="UP000557717"/>
    </source>
</evidence>
<proteinExistence type="predicted"/>
<accession>A0A840VC12</accession>
<reference evidence="1 2" key="1">
    <citation type="submission" date="2020-08" db="EMBL/GenBank/DDBJ databases">
        <title>Genomic Encyclopedia of Type Strains, Phase IV (KMG-IV): sequencing the most valuable type-strain genomes for metagenomic binning, comparative biology and taxonomic classification.</title>
        <authorList>
            <person name="Goeker M."/>
        </authorList>
    </citation>
    <scope>NUCLEOTIDE SEQUENCE [LARGE SCALE GENOMIC DNA]</scope>
    <source>
        <strain evidence="1 2">YC6886</strain>
    </source>
</reference>
<gene>
    <name evidence="1" type="ORF">HNR46_001697</name>
</gene>
<protein>
    <submittedName>
        <fullName evidence="1">Uncharacterized protein</fullName>
    </submittedName>
</protein>
<comment type="caution">
    <text evidence="1">The sequence shown here is derived from an EMBL/GenBank/DDBJ whole genome shotgun (WGS) entry which is preliminary data.</text>
</comment>
<dbReference type="EMBL" id="JACHFD010000007">
    <property type="protein sequence ID" value="MBB5351460.1"/>
    <property type="molecule type" value="Genomic_DNA"/>
</dbReference>
<name>A0A840VC12_9BACT</name>
<dbReference type="Proteomes" id="UP000557717">
    <property type="component" value="Unassembled WGS sequence"/>
</dbReference>
<sequence length="95" mass="10624">MIGVADEVILVPKAEGTVDDFFEAFFKAFEGNTSIDCLWSGEACFEKDGEILRLEPLFDGGTLSVVELRDGPWEKKEYAKSSRDGQCWRRKIDGG</sequence>
<organism evidence="1 2">
    <name type="scientific">Haloferula luteola</name>
    <dbReference type="NCBI Taxonomy" id="595692"/>
    <lineage>
        <taxon>Bacteria</taxon>
        <taxon>Pseudomonadati</taxon>
        <taxon>Verrucomicrobiota</taxon>
        <taxon>Verrucomicrobiia</taxon>
        <taxon>Verrucomicrobiales</taxon>
        <taxon>Verrucomicrobiaceae</taxon>
        <taxon>Haloferula</taxon>
    </lineage>
</organism>
<dbReference type="AlphaFoldDB" id="A0A840VC12"/>
<keyword evidence="2" id="KW-1185">Reference proteome</keyword>